<dbReference type="GO" id="GO:0004386">
    <property type="term" value="F:helicase activity"/>
    <property type="evidence" value="ECO:0007669"/>
    <property type="project" value="UniProtKB-KW"/>
</dbReference>
<reference evidence="3" key="1">
    <citation type="submission" date="2022-10" db="EMBL/GenBank/DDBJ databases">
        <title>The WGS of Solirubrobacter sp. CPCC 204708.</title>
        <authorList>
            <person name="Jiang Z."/>
        </authorList>
    </citation>
    <scope>NUCLEOTIDE SEQUENCE</scope>
    <source>
        <strain evidence="3">CPCC 204708</strain>
    </source>
</reference>
<proteinExistence type="predicted"/>
<name>A0ABT4RP63_9ACTN</name>
<dbReference type="RefSeq" id="WP_202955992.1">
    <property type="nucleotide sequence ID" value="NZ_JAPCID010000033.1"/>
</dbReference>
<dbReference type="PROSITE" id="PS51194">
    <property type="entry name" value="HELICASE_CTER"/>
    <property type="match status" value="1"/>
</dbReference>
<keyword evidence="3" id="KW-0347">Helicase</keyword>
<dbReference type="InterPro" id="IPR001650">
    <property type="entry name" value="Helicase_C-like"/>
</dbReference>
<dbReference type="Gene3D" id="3.40.50.300">
    <property type="entry name" value="P-loop containing nucleotide triphosphate hydrolases"/>
    <property type="match status" value="1"/>
</dbReference>
<sequence length="1164" mass="128291">MPDFIGARERLLAALRAELVGPSPAGKEINCAGELVFDTPQAASGPYRQAGTGEEILTGDRPGKRYGVGVLYPIGLELEADPGKSPAEDDTLDATAASGAEEDALDVAETEAIADKDRDDDTDRLTARRAIAREAADDDLPLTTANGFRPSSLGLSFVCDLSDADHLEVVLSGARYRSKDIAIRSTGARWTWWLREPFTISARFPRASLAAGRGMVPADVQNDDLPEGIALDLAAFTRPLGDDRYLLTVSAVNRSSAKAPDSASIFQVQLACKAGGAAIFCPYEERQRVGDDPELASLALLYRDVPAFAIGHGCSADWTAPEGSHRATEVLTAALPEVELPSTTPEIRDDEGNTIAVPMAPLAGIVADDDGVKSLRDIVAGYTAWIETQEARIDDVSEHRDAAVEHMRLCREACDRMKDGIDFLVSGTDPLAAEAFRLANWAMLLQQQRSGHALRETIYDRKAKRIRIEGGFTPRTEGRGTWRPFQIAFVLACLRSTAQGTAPDRGVVELIFFPTGGGKTEAYLALTAFSIFYRRLRDGNDTGVDVLMRYTLRLLTAQQFQRASALICAMEHVRKQRAESLGSHEISIGVWLGASVTPNSRRDAVAALRKLNRDGTGENPFILLRCPWCAAQMGPIKASKEGRPVRTEPKIAGYVEREESVGLRCPDGTCEFHKGLPVYVIDEDVYERRPSLVIGTVDKFAMLAFRPEARRLFGLIAGGDREVSPPNLIVQDELHLISGPLGSMVGLYETVIQELATDRRSDEPVAPKIVGSTATIRRYEKQVCDLYARDEVALFPPRGLDAGDSYFASYARDEEGKLERGRVYVGIHGAGLGSVQTAQVRTFTTLLQAAYMLEADVRDPWWTLLVFFNSLRELGTSVSLLQSDIPDYFRVVAKRLGLDSAEVRRIWRDTELTGRLRNDEVPAAIEELEVRYTEEANRAVDVCLASNIVEVGVDIDRLSLMSVVGQPKTTAQYIQATGRVGRSWWERPGLVATIYSASKPRDRSHFEKFRSYHERLYAQVEPTSVTPFAPPVLDRALHAVIVAYVRQLAHDGTGPRPVPDDLLEAARQLLQDRVDHVDPDESEQLAAVFAKRAEQWRKWGYSDWLADNDSEDYALLRYAGSYASREEQLLSWAVPTSLRNVDAECRAEVTQAYLLAAEYERDRA</sequence>
<gene>
    <name evidence="3" type="ORF">OJ962_21490</name>
</gene>
<keyword evidence="4" id="KW-1185">Reference proteome</keyword>
<feature type="compositionally biased region" description="Acidic residues" evidence="1">
    <location>
        <begin position="100"/>
        <end position="109"/>
    </location>
</feature>
<dbReference type="Pfam" id="PF00271">
    <property type="entry name" value="Helicase_C"/>
    <property type="match status" value="1"/>
</dbReference>
<evidence type="ECO:0000259" key="2">
    <source>
        <dbReference type="PROSITE" id="PS51194"/>
    </source>
</evidence>
<keyword evidence="3" id="KW-0067">ATP-binding</keyword>
<evidence type="ECO:0000313" key="4">
    <source>
        <dbReference type="Proteomes" id="UP001147700"/>
    </source>
</evidence>
<keyword evidence="3" id="KW-0378">Hydrolase</keyword>
<evidence type="ECO:0000256" key="1">
    <source>
        <dbReference type="SAM" id="MobiDB-lite"/>
    </source>
</evidence>
<evidence type="ECO:0000313" key="3">
    <source>
        <dbReference type="EMBL" id="MDA0140091.1"/>
    </source>
</evidence>
<feature type="region of interest" description="Disordered" evidence="1">
    <location>
        <begin position="80"/>
        <end position="121"/>
    </location>
</feature>
<keyword evidence="3" id="KW-0547">Nucleotide-binding</keyword>
<feature type="domain" description="Helicase C-terminal" evidence="2">
    <location>
        <begin position="856"/>
        <end position="1031"/>
    </location>
</feature>
<dbReference type="InterPro" id="IPR027417">
    <property type="entry name" value="P-loop_NTPase"/>
</dbReference>
<protein>
    <submittedName>
        <fullName evidence="3">Helicase-related protein</fullName>
    </submittedName>
</protein>
<dbReference type="Proteomes" id="UP001147700">
    <property type="component" value="Unassembled WGS sequence"/>
</dbReference>
<organism evidence="3 4">
    <name type="scientific">Solirubrobacter deserti</name>
    <dbReference type="NCBI Taxonomy" id="2282478"/>
    <lineage>
        <taxon>Bacteria</taxon>
        <taxon>Bacillati</taxon>
        <taxon>Actinomycetota</taxon>
        <taxon>Thermoleophilia</taxon>
        <taxon>Solirubrobacterales</taxon>
        <taxon>Solirubrobacteraceae</taxon>
        <taxon>Solirubrobacter</taxon>
    </lineage>
</organism>
<accession>A0ABT4RP63</accession>
<dbReference type="SUPFAM" id="SSF52540">
    <property type="entry name" value="P-loop containing nucleoside triphosphate hydrolases"/>
    <property type="match status" value="1"/>
</dbReference>
<comment type="caution">
    <text evidence="3">The sequence shown here is derived from an EMBL/GenBank/DDBJ whole genome shotgun (WGS) entry which is preliminary data.</text>
</comment>
<dbReference type="EMBL" id="JAPCID010000033">
    <property type="protein sequence ID" value="MDA0140091.1"/>
    <property type="molecule type" value="Genomic_DNA"/>
</dbReference>
<dbReference type="CDD" id="cd18785">
    <property type="entry name" value="SF2_C"/>
    <property type="match status" value="1"/>
</dbReference>